<evidence type="ECO:0008006" key="5">
    <source>
        <dbReference type="Google" id="ProtNLM"/>
    </source>
</evidence>
<dbReference type="Proteomes" id="UP000054011">
    <property type="component" value="Unassembled WGS sequence"/>
</dbReference>
<evidence type="ECO:0000256" key="1">
    <source>
        <dbReference type="SAM" id="MobiDB-lite"/>
    </source>
</evidence>
<comment type="caution">
    <text evidence="3">The sequence shown here is derived from an EMBL/GenBank/DDBJ whole genome shotgun (WGS) entry which is preliminary data.</text>
</comment>
<feature type="transmembrane region" description="Helical" evidence="2">
    <location>
        <begin position="146"/>
        <end position="168"/>
    </location>
</feature>
<dbReference type="OrthoDB" id="3868051at2"/>
<name>A0A100Y6U2_9ACTN</name>
<organism evidence="3 4">
    <name type="scientific">Streptomyces kanasensis</name>
    <dbReference type="NCBI Taxonomy" id="936756"/>
    <lineage>
        <taxon>Bacteria</taxon>
        <taxon>Bacillati</taxon>
        <taxon>Actinomycetota</taxon>
        <taxon>Actinomycetes</taxon>
        <taxon>Kitasatosporales</taxon>
        <taxon>Streptomycetaceae</taxon>
        <taxon>Streptomyces</taxon>
    </lineage>
</organism>
<feature type="region of interest" description="Disordered" evidence="1">
    <location>
        <begin position="71"/>
        <end position="94"/>
    </location>
</feature>
<evidence type="ECO:0000313" key="3">
    <source>
        <dbReference type="EMBL" id="KUH38717.1"/>
    </source>
</evidence>
<dbReference type="AlphaFoldDB" id="A0A100Y6U2"/>
<feature type="transmembrane region" description="Helical" evidence="2">
    <location>
        <begin position="102"/>
        <end position="126"/>
    </location>
</feature>
<keyword evidence="2" id="KW-1133">Transmembrane helix</keyword>
<keyword evidence="4" id="KW-1185">Reference proteome</keyword>
<dbReference type="EMBL" id="LNSV01000022">
    <property type="protein sequence ID" value="KUH38717.1"/>
    <property type="molecule type" value="Genomic_DNA"/>
</dbReference>
<dbReference type="RefSeq" id="WP_058942054.1">
    <property type="nucleotide sequence ID" value="NZ_LNSV01000022.1"/>
</dbReference>
<reference evidence="3 4" key="1">
    <citation type="submission" date="2015-11" db="EMBL/GenBank/DDBJ databases">
        <title>Genome-wide analysis reveals the secondary metabolome in Streptomyces kanasensis ZX01.</title>
        <authorList>
            <person name="Zhang G."/>
            <person name="Han L."/>
            <person name="Feng J."/>
            <person name="Zhang X."/>
        </authorList>
    </citation>
    <scope>NUCLEOTIDE SEQUENCE [LARGE SCALE GENOMIC DNA]</scope>
    <source>
        <strain evidence="3 4">ZX01</strain>
    </source>
</reference>
<feature type="region of interest" description="Disordered" evidence="1">
    <location>
        <begin position="216"/>
        <end position="239"/>
    </location>
</feature>
<protein>
    <recommendedName>
        <fullName evidence="5">Transmembrane protein</fullName>
    </recommendedName>
</protein>
<evidence type="ECO:0000256" key="2">
    <source>
        <dbReference type="SAM" id="Phobius"/>
    </source>
</evidence>
<keyword evidence="2" id="KW-0812">Transmembrane</keyword>
<dbReference type="STRING" id="936756.ATE80_11310"/>
<gene>
    <name evidence="3" type="ORF">ATE80_11310</name>
</gene>
<proteinExistence type="predicted"/>
<evidence type="ECO:0000313" key="4">
    <source>
        <dbReference type="Proteomes" id="UP000054011"/>
    </source>
</evidence>
<sequence>MTSAPHLLPEDRADYERVLDEALRTATDRPEPSAAAARLGAGQLRAMALDAAALINTAAATEYAHLVRVREEHRRPSGPVTGPSAGPGFPGPQGEVTPGAGLGVVVTVLTPVLAGTAAVVLLLLGYVLRMLDPPPDIAGQLLSAGWFFAAVTAAGLLAAGAGLLVTALRNRPAEVHGTGAAEPDEVARAREAWHHALRERGVLPFLYEALAASDAHPVGTQEPTTPRPPAPGLAAPHAD</sequence>
<accession>A0A100Y6U2</accession>
<keyword evidence="2" id="KW-0472">Membrane</keyword>